<name>A0A0A9G838_ARUDO</name>
<reference evidence="1" key="1">
    <citation type="submission" date="2014-09" db="EMBL/GenBank/DDBJ databases">
        <authorList>
            <person name="Magalhaes I.L.F."/>
            <person name="Oliveira U."/>
            <person name="Santos F.R."/>
            <person name="Vidigal T.H.D.A."/>
            <person name="Brescovit A.D."/>
            <person name="Santos A.J."/>
        </authorList>
    </citation>
    <scope>NUCLEOTIDE SEQUENCE</scope>
    <source>
        <tissue evidence="1">Shoot tissue taken approximately 20 cm above the soil surface</tissue>
    </source>
</reference>
<proteinExistence type="predicted"/>
<protein>
    <submittedName>
        <fullName evidence="1">Ngg1 interacting factor 3 like 1 binding protein 1</fullName>
    </submittedName>
</protein>
<sequence>MRCKCTRIFDQSTAMASEAPPLPPSMLNFCSSTAALSSSAILLCSSSIEICSSSTTCKRRANCFFLSSKVLMHATFSASKSAISFSRSAISFSVSDRGGCKDIIFRIASHSSLCCLSILLFSSCFLRSSISV</sequence>
<organism evidence="1">
    <name type="scientific">Arundo donax</name>
    <name type="common">Giant reed</name>
    <name type="synonym">Donax arundinaceus</name>
    <dbReference type="NCBI Taxonomy" id="35708"/>
    <lineage>
        <taxon>Eukaryota</taxon>
        <taxon>Viridiplantae</taxon>
        <taxon>Streptophyta</taxon>
        <taxon>Embryophyta</taxon>
        <taxon>Tracheophyta</taxon>
        <taxon>Spermatophyta</taxon>
        <taxon>Magnoliopsida</taxon>
        <taxon>Liliopsida</taxon>
        <taxon>Poales</taxon>
        <taxon>Poaceae</taxon>
        <taxon>PACMAD clade</taxon>
        <taxon>Arundinoideae</taxon>
        <taxon>Arundineae</taxon>
        <taxon>Arundo</taxon>
    </lineage>
</organism>
<dbReference type="EMBL" id="GBRH01179185">
    <property type="protein sequence ID" value="JAE18711.1"/>
    <property type="molecule type" value="Transcribed_RNA"/>
</dbReference>
<reference evidence="1" key="2">
    <citation type="journal article" date="2015" name="Data Brief">
        <title>Shoot transcriptome of the giant reed, Arundo donax.</title>
        <authorList>
            <person name="Barrero R.A."/>
            <person name="Guerrero F.D."/>
            <person name="Moolhuijzen P."/>
            <person name="Goolsby J.A."/>
            <person name="Tidwell J."/>
            <person name="Bellgard S.E."/>
            <person name="Bellgard M.I."/>
        </authorList>
    </citation>
    <scope>NUCLEOTIDE SEQUENCE</scope>
    <source>
        <tissue evidence="1">Shoot tissue taken approximately 20 cm above the soil surface</tissue>
    </source>
</reference>
<evidence type="ECO:0000313" key="1">
    <source>
        <dbReference type="EMBL" id="JAE18711.1"/>
    </source>
</evidence>
<dbReference type="AlphaFoldDB" id="A0A0A9G838"/>
<accession>A0A0A9G838</accession>